<proteinExistence type="predicted"/>
<dbReference type="ExpressionAtlas" id="M1D541">
    <property type="expression patterns" value="baseline and differential"/>
</dbReference>
<gene>
    <name evidence="1" type="primary">LOC102600835</name>
</gene>
<reference evidence="1" key="2">
    <citation type="submission" date="2015-06" db="UniProtKB">
        <authorList>
            <consortium name="EnsemblPlants"/>
        </authorList>
    </citation>
    <scope>IDENTIFICATION</scope>
    <source>
        <strain evidence="1">DM1-3 516 R44</strain>
    </source>
</reference>
<evidence type="ECO:0000313" key="1">
    <source>
        <dbReference type="EnsemblPlants" id="PGSC0003DMT400081833"/>
    </source>
</evidence>
<dbReference type="Gramene" id="PGSC0003DMT400081833">
    <property type="protein sequence ID" value="PGSC0003DMT400081833"/>
    <property type="gene ID" value="PGSC0003DMG400032132"/>
</dbReference>
<name>M1D541_SOLTU</name>
<dbReference type="EnsemblPlants" id="PGSC0003DMT400081833">
    <property type="protein sequence ID" value="PGSC0003DMT400081833"/>
    <property type="gene ID" value="PGSC0003DMG400032132"/>
</dbReference>
<dbReference type="HOGENOM" id="CLU_2908496_0_0_1"/>
<dbReference type="AlphaFoldDB" id="M1D541"/>
<reference evidence="2" key="1">
    <citation type="journal article" date="2011" name="Nature">
        <title>Genome sequence and analysis of the tuber crop potato.</title>
        <authorList>
            <consortium name="The Potato Genome Sequencing Consortium"/>
        </authorList>
    </citation>
    <scope>NUCLEOTIDE SEQUENCE [LARGE SCALE GENOMIC DNA]</scope>
    <source>
        <strain evidence="2">cv. DM1-3 516 R44</strain>
    </source>
</reference>
<protein>
    <submittedName>
        <fullName evidence="1">Serine/arginine-rich protein</fullName>
    </submittedName>
</protein>
<organism evidence="1 2">
    <name type="scientific">Solanum tuberosum</name>
    <name type="common">Potato</name>
    <dbReference type="NCBI Taxonomy" id="4113"/>
    <lineage>
        <taxon>Eukaryota</taxon>
        <taxon>Viridiplantae</taxon>
        <taxon>Streptophyta</taxon>
        <taxon>Embryophyta</taxon>
        <taxon>Tracheophyta</taxon>
        <taxon>Spermatophyta</taxon>
        <taxon>Magnoliopsida</taxon>
        <taxon>eudicotyledons</taxon>
        <taxon>Gunneridae</taxon>
        <taxon>Pentapetalae</taxon>
        <taxon>asterids</taxon>
        <taxon>lamiids</taxon>
        <taxon>Solanales</taxon>
        <taxon>Solanaceae</taxon>
        <taxon>Solanoideae</taxon>
        <taxon>Solaneae</taxon>
        <taxon>Solanum</taxon>
    </lineage>
</organism>
<sequence>MGQGVAVKLQSESAHHIMAVQGAVAEVQLGGSVLRLGVTAGALVGALVVLPTRHDPNCNASP</sequence>
<keyword evidence="2" id="KW-1185">Reference proteome</keyword>
<accession>M1D541</accession>
<dbReference type="OrthoDB" id="439808at2759"/>
<dbReference type="Proteomes" id="UP000011115">
    <property type="component" value="Unassembled WGS sequence"/>
</dbReference>
<evidence type="ECO:0000313" key="2">
    <source>
        <dbReference type="Proteomes" id="UP000011115"/>
    </source>
</evidence>